<evidence type="ECO:0000256" key="2">
    <source>
        <dbReference type="ARBA" id="ARBA00006499"/>
    </source>
</evidence>
<dbReference type="InterPro" id="IPR050565">
    <property type="entry name" value="LYPA1-2/EST-like"/>
</dbReference>
<evidence type="ECO:0000313" key="12">
    <source>
        <dbReference type="EMBL" id="JAA70013.1"/>
    </source>
</evidence>
<dbReference type="InterPro" id="IPR003140">
    <property type="entry name" value="PLipase/COase/thioEstase"/>
</dbReference>
<evidence type="ECO:0000256" key="4">
    <source>
        <dbReference type="ARBA" id="ARBA00022490"/>
    </source>
</evidence>
<comment type="catalytic activity">
    <reaction evidence="9">
        <text>S-hexadecanoyl-L-cysteinyl-[protein] + H2O = L-cysteinyl-[protein] + hexadecanoate + H(+)</text>
        <dbReference type="Rhea" id="RHEA:19233"/>
        <dbReference type="Rhea" id="RHEA-COMP:10131"/>
        <dbReference type="Rhea" id="RHEA-COMP:11032"/>
        <dbReference type="ChEBI" id="CHEBI:7896"/>
        <dbReference type="ChEBI" id="CHEBI:15377"/>
        <dbReference type="ChEBI" id="CHEBI:15378"/>
        <dbReference type="ChEBI" id="CHEBI:29950"/>
        <dbReference type="ChEBI" id="CHEBI:74151"/>
        <dbReference type="EC" id="3.1.2.22"/>
    </reaction>
</comment>
<dbReference type="PANTHER" id="PTHR10655:SF68">
    <property type="entry name" value="PALMITOYL-PROTEIN HYDROLASE"/>
    <property type="match status" value="1"/>
</dbReference>
<dbReference type="Pfam" id="PF02230">
    <property type="entry name" value="Abhydrolase_2"/>
    <property type="match status" value="1"/>
</dbReference>
<evidence type="ECO:0000259" key="11">
    <source>
        <dbReference type="Pfam" id="PF02230"/>
    </source>
</evidence>
<keyword evidence="7" id="KW-0443">Lipid metabolism</keyword>
<evidence type="ECO:0000256" key="9">
    <source>
        <dbReference type="ARBA" id="ARBA00047337"/>
    </source>
</evidence>
<dbReference type="InterPro" id="IPR029058">
    <property type="entry name" value="AB_hydrolase_fold"/>
</dbReference>
<comment type="catalytic activity">
    <reaction evidence="10">
        <text>1-hexadecanoyl-sn-glycero-3-phosphocholine + H2O = sn-glycerol 3-phosphocholine + hexadecanoate + H(+)</text>
        <dbReference type="Rhea" id="RHEA:40435"/>
        <dbReference type="ChEBI" id="CHEBI:7896"/>
        <dbReference type="ChEBI" id="CHEBI:15377"/>
        <dbReference type="ChEBI" id="CHEBI:15378"/>
        <dbReference type="ChEBI" id="CHEBI:16870"/>
        <dbReference type="ChEBI" id="CHEBI:72998"/>
    </reaction>
    <physiologicalReaction direction="left-to-right" evidence="10">
        <dbReference type="Rhea" id="RHEA:40436"/>
    </physiologicalReaction>
</comment>
<evidence type="ECO:0000256" key="5">
    <source>
        <dbReference type="ARBA" id="ARBA00022801"/>
    </source>
</evidence>
<sequence length="228" mass="24440">MGGNSVSPMPSPVVISATAKHTATVIFMHGLGDTGCGWSSMFEAIRMPHVKYVCPTAPTIPVTLNGGMRMPAWFDLLSLDPNGMEDENGIKTAAEGIHRLIAEEEKAGIPTERILIGGFSMGGALALYSGLRYPKTLGGILGLSCWLPLFKHFPNAAIGNKDTPVLLCHGESDDLVPLRWGSLTSNLLKTFVKDVQFKQYRGLGHSSCDEEMKDAGAFIGSRLPPLAE</sequence>
<evidence type="ECO:0000256" key="8">
    <source>
        <dbReference type="ARBA" id="ARBA00031195"/>
    </source>
</evidence>
<evidence type="ECO:0000256" key="7">
    <source>
        <dbReference type="ARBA" id="ARBA00023098"/>
    </source>
</evidence>
<dbReference type="GO" id="GO:0008474">
    <property type="term" value="F:palmitoyl-(protein) hydrolase activity"/>
    <property type="evidence" value="ECO:0007669"/>
    <property type="project" value="UniProtKB-EC"/>
</dbReference>
<protein>
    <recommendedName>
        <fullName evidence="3">palmitoyl-protein hydrolase</fullName>
        <ecNumber evidence="3">3.1.2.22</ecNumber>
    </recommendedName>
    <alternativeName>
        <fullName evidence="8">Palmitoyl-protein hydrolase</fullName>
    </alternativeName>
</protein>
<dbReference type="FunFam" id="3.40.50.1820:FF:000010">
    <property type="entry name" value="Acyl-protein thioesterase 2"/>
    <property type="match status" value="1"/>
</dbReference>
<dbReference type="GO" id="GO:0052689">
    <property type="term" value="F:carboxylic ester hydrolase activity"/>
    <property type="evidence" value="ECO:0007669"/>
    <property type="project" value="TreeGrafter"/>
</dbReference>
<dbReference type="Gene3D" id="3.40.50.1820">
    <property type="entry name" value="alpha/beta hydrolase"/>
    <property type="match status" value="1"/>
</dbReference>
<dbReference type="PANTHER" id="PTHR10655">
    <property type="entry name" value="LYSOPHOSPHOLIPASE-RELATED"/>
    <property type="match status" value="1"/>
</dbReference>
<organism evidence="12">
    <name type="scientific">Ixodes ricinus</name>
    <name type="common">Common tick</name>
    <name type="synonym">Acarus ricinus</name>
    <dbReference type="NCBI Taxonomy" id="34613"/>
    <lineage>
        <taxon>Eukaryota</taxon>
        <taxon>Metazoa</taxon>
        <taxon>Ecdysozoa</taxon>
        <taxon>Arthropoda</taxon>
        <taxon>Chelicerata</taxon>
        <taxon>Arachnida</taxon>
        <taxon>Acari</taxon>
        <taxon>Parasitiformes</taxon>
        <taxon>Ixodida</taxon>
        <taxon>Ixodoidea</taxon>
        <taxon>Ixodidae</taxon>
        <taxon>Ixodinae</taxon>
        <taxon>Ixodes</taxon>
    </lineage>
</organism>
<accession>A0A0K8RGL8</accession>
<keyword evidence="6" id="KW-0276">Fatty acid metabolism</keyword>
<dbReference type="GO" id="GO:0005737">
    <property type="term" value="C:cytoplasm"/>
    <property type="evidence" value="ECO:0007669"/>
    <property type="project" value="UniProtKB-SubCell"/>
</dbReference>
<dbReference type="EMBL" id="GADI01003795">
    <property type="protein sequence ID" value="JAA70013.1"/>
    <property type="molecule type" value="mRNA"/>
</dbReference>
<feature type="domain" description="Phospholipase/carboxylesterase/thioesterase" evidence="11">
    <location>
        <begin position="11"/>
        <end position="219"/>
    </location>
</feature>
<comment type="subcellular location">
    <subcellularLocation>
        <location evidence="1">Cytoplasm</location>
    </subcellularLocation>
</comment>
<keyword evidence="4" id="KW-0963">Cytoplasm</keyword>
<dbReference type="AlphaFoldDB" id="A0A0K8RGL8"/>
<evidence type="ECO:0000256" key="1">
    <source>
        <dbReference type="ARBA" id="ARBA00004496"/>
    </source>
</evidence>
<reference evidence="12" key="1">
    <citation type="submission" date="2012-12" db="EMBL/GenBank/DDBJ databases">
        <title>Identification and characterization of a phenylalanine ammonia-lyase gene family in Isatis indigotica Fort.</title>
        <authorList>
            <person name="Liu Q."/>
            <person name="Chen J."/>
            <person name="Zhou X."/>
            <person name="Di P."/>
            <person name="Xiao Y."/>
            <person name="Xuan H."/>
            <person name="Zhang L."/>
            <person name="Chen W."/>
        </authorList>
    </citation>
    <scope>NUCLEOTIDE SEQUENCE</scope>
    <source>
        <tissue evidence="12">Salivary gland</tissue>
    </source>
</reference>
<dbReference type="EC" id="3.1.2.22" evidence="3"/>
<evidence type="ECO:0000256" key="3">
    <source>
        <dbReference type="ARBA" id="ARBA00012423"/>
    </source>
</evidence>
<name>A0A0K8RGL8_IXORI</name>
<comment type="similarity">
    <text evidence="2">Belongs to the AB hydrolase superfamily. AB hydrolase 2 family.</text>
</comment>
<evidence type="ECO:0000256" key="6">
    <source>
        <dbReference type="ARBA" id="ARBA00022832"/>
    </source>
</evidence>
<dbReference type="SUPFAM" id="SSF53474">
    <property type="entry name" value="alpha/beta-Hydrolases"/>
    <property type="match status" value="1"/>
</dbReference>
<keyword evidence="5" id="KW-0378">Hydrolase</keyword>
<evidence type="ECO:0000256" key="10">
    <source>
        <dbReference type="ARBA" id="ARBA00048656"/>
    </source>
</evidence>
<dbReference type="GO" id="GO:0006631">
    <property type="term" value="P:fatty acid metabolic process"/>
    <property type="evidence" value="ECO:0007669"/>
    <property type="project" value="UniProtKB-KW"/>
</dbReference>
<proteinExistence type="evidence at transcript level"/>